<dbReference type="SUPFAM" id="SSF47413">
    <property type="entry name" value="lambda repressor-like DNA-binding domains"/>
    <property type="match status" value="1"/>
</dbReference>
<dbReference type="Proteomes" id="UP000831786">
    <property type="component" value="Chromosome"/>
</dbReference>
<dbReference type="Pfam" id="PF01381">
    <property type="entry name" value="HTH_3"/>
    <property type="match status" value="1"/>
</dbReference>
<dbReference type="PANTHER" id="PTHR46797:SF1">
    <property type="entry name" value="METHYLPHOSPHONATE SYNTHASE"/>
    <property type="match status" value="1"/>
</dbReference>
<dbReference type="CDD" id="cd02209">
    <property type="entry name" value="cupin_XRE_C"/>
    <property type="match status" value="1"/>
</dbReference>
<keyword evidence="1" id="KW-0238">DNA-binding</keyword>
<protein>
    <submittedName>
        <fullName evidence="3">XRE family transcriptional regulator</fullName>
    </submittedName>
</protein>
<dbReference type="SMART" id="SM00530">
    <property type="entry name" value="HTH_XRE"/>
    <property type="match status" value="1"/>
</dbReference>
<dbReference type="Gene3D" id="2.60.120.10">
    <property type="entry name" value="Jelly Rolls"/>
    <property type="match status" value="1"/>
</dbReference>
<dbReference type="PANTHER" id="PTHR46797">
    <property type="entry name" value="HTH-TYPE TRANSCRIPTIONAL REGULATOR"/>
    <property type="match status" value="1"/>
</dbReference>
<gene>
    <name evidence="3" type="ORF">MUN78_16215</name>
</gene>
<dbReference type="SUPFAM" id="SSF51182">
    <property type="entry name" value="RmlC-like cupins"/>
    <property type="match status" value="1"/>
</dbReference>
<accession>A0ABY4FLM3</accession>
<dbReference type="InterPro" id="IPR014710">
    <property type="entry name" value="RmlC-like_jellyroll"/>
</dbReference>
<dbReference type="RefSeq" id="WP_244692270.1">
    <property type="nucleotide sequence ID" value="NZ_CP095044.1"/>
</dbReference>
<dbReference type="Gene3D" id="1.10.260.40">
    <property type="entry name" value="lambda repressor-like DNA-binding domains"/>
    <property type="match status" value="1"/>
</dbReference>
<dbReference type="Pfam" id="PF07883">
    <property type="entry name" value="Cupin_2"/>
    <property type="match status" value="1"/>
</dbReference>
<dbReference type="InterPro" id="IPR013096">
    <property type="entry name" value="Cupin_2"/>
</dbReference>
<keyword evidence="4" id="KW-1185">Reference proteome</keyword>
<feature type="domain" description="HTH cro/C1-type" evidence="2">
    <location>
        <begin position="21"/>
        <end position="75"/>
    </location>
</feature>
<evidence type="ECO:0000256" key="1">
    <source>
        <dbReference type="ARBA" id="ARBA00023125"/>
    </source>
</evidence>
<dbReference type="InterPro" id="IPR010982">
    <property type="entry name" value="Lambda_DNA-bd_dom_sf"/>
</dbReference>
<dbReference type="InterPro" id="IPR001387">
    <property type="entry name" value="Cro/C1-type_HTH"/>
</dbReference>
<evidence type="ECO:0000313" key="4">
    <source>
        <dbReference type="Proteomes" id="UP000831786"/>
    </source>
</evidence>
<dbReference type="InterPro" id="IPR011051">
    <property type="entry name" value="RmlC_Cupin_sf"/>
</dbReference>
<evidence type="ECO:0000259" key="2">
    <source>
        <dbReference type="PROSITE" id="PS50943"/>
    </source>
</evidence>
<organism evidence="3 4">
    <name type="scientific">Leucobacter allii</name>
    <dbReference type="NCBI Taxonomy" id="2932247"/>
    <lineage>
        <taxon>Bacteria</taxon>
        <taxon>Bacillati</taxon>
        <taxon>Actinomycetota</taxon>
        <taxon>Actinomycetes</taxon>
        <taxon>Micrococcales</taxon>
        <taxon>Microbacteriaceae</taxon>
        <taxon>Leucobacter</taxon>
    </lineage>
</organism>
<dbReference type="InterPro" id="IPR050807">
    <property type="entry name" value="TransReg_Diox_bact_type"/>
</dbReference>
<dbReference type="PROSITE" id="PS50943">
    <property type="entry name" value="HTH_CROC1"/>
    <property type="match status" value="1"/>
</dbReference>
<evidence type="ECO:0000313" key="3">
    <source>
        <dbReference type="EMBL" id="UOQ57176.1"/>
    </source>
</evidence>
<name>A0ABY4FLM3_9MICO</name>
<reference evidence="3 4" key="1">
    <citation type="submission" date="2022-04" db="EMBL/GenBank/DDBJ databases">
        <title>Leucobacter sp. isolated from rhizosphere of garlic.</title>
        <authorList>
            <person name="Won M."/>
            <person name="Lee C.-M."/>
            <person name="Woen H.-Y."/>
            <person name="Kwon S.-W."/>
        </authorList>
    </citation>
    <scope>NUCLEOTIDE SEQUENCE [LARGE SCALE GENOMIC DNA]</scope>
    <source>
        <strain evidence="3 4">H21R-40</strain>
    </source>
</reference>
<dbReference type="CDD" id="cd00093">
    <property type="entry name" value="HTH_XRE"/>
    <property type="match status" value="1"/>
</dbReference>
<dbReference type="EMBL" id="CP095045">
    <property type="protein sequence ID" value="UOQ57176.1"/>
    <property type="molecule type" value="Genomic_DNA"/>
</dbReference>
<proteinExistence type="predicted"/>
<sequence length="192" mass="21326">MKSAHGATSNGSELDSLGERLRQRRKNLRLTLSEVAARSGITEGFLSQIERNRNTASIATLQKICTALEMAVGDLFSDQDTLTVHRHRNAQFREFGQRGRKVRITPTKNELLESFIGEFEPYGTTGDEPYAHGDSEELLVVISGRVEVRIGEETNLLGALDSIAYRSSSPHLVREIQGEPAVLLWVMSPPSY</sequence>